<dbReference type="RefSeq" id="WP_099308254.1">
    <property type="nucleotide sequence ID" value="NZ_PDVP01000018.1"/>
</dbReference>
<keyword evidence="3" id="KW-1185">Reference proteome</keyword>
<dbReference type="EMBL" id="PDVP01000018">
    <property type="protein sequence ID" value="PHP65108.1"/>
    <property type="molecule type" value="Genomic_DNA"/>
</dbReference>
<dbReference type="GO" id="GO:0016853">
    <property type="term" value="F:isomerase activity"/>
    <property type="evidence" value="ECO:0007669"/>
    <property type="project" value="UniProtKB-KW"/>
</dbReference>
<comment type="caution">
    <text evidence="2">The sequence shown here is derived from an EMBL/GenBank/DDBJ whole genome shotgun (WGS) entry which is preliminary data.</text>
</comment>
<dbReference type="PANTHER" id="PTHR43211:SF1">
    <property type="entry name" value="BLL6422 PROTEIN"/>
    <property type="match status" value="1"/>
</dbReference>
<organism evidence="2 3">
    <name type="scientific">Zhengella mangrovi</name>
    <dbReference type="NCBI Taxonomy" id="1982044"/>
    <lineage>
        <taxon>Bacteria</taxon>
        <taxon>Pseudomonadati</taxon>
        <taxon>Pseudomonadota</taxon>
        <taxon>Alphaproteobacteria</taxon>
        <taxon>Hyphomicrobiales</taxon>
        <taxon>Notoacmeibacteraceae</taxon>
        <taxon>Zhengella</taxon>
    </lineage>
</organism>
<name>A0A2G1QIS2_9HYPH</name>
<dbReference type="InterPro" id="IPR011234">
    <property type="entry name" value="Fumarylacetoacetase-like_C"/>
</dbReference>
<evidence type="ECO:0000313" key="2">
    <source>
        <dbReference type="EMBL" id="PHP65108.1"/>
    </source>
</evidence>
<proteinExistence type="predicted"/>
<dbReference type="InterPro" id="IPR036663">
    <property type="entry name" value="Fumarylacetoacetase_C_sf"/>
</dbReference>
<feature type="domain" description="Fumarylacetoacetase-like C-terminal" evidence="1">
    <location>
        <begin position="124"/>
        <end position="317"/>
    </location>
</feature>
<reference evidence="2 3" key="1">
    <citation type="submission" date="2017-10" db="EMBL/GenBank/DDBJ databases">
        <title>Sedimentibacterium mangrovi gen. nov., sp. nov., a novel member of family Phyllobacteriacea isolated from mangrove sediment.</title>
        <authorList>
            <person name="Liao H."/>
            <person name="Tian Y."/>
        </authorList>
    </citation>
    <scope>NUCLEOTIDE SEQUENCE [LARGE SCALE GENOMIC DNA]</scope>
    <source>
        <strain evidence="2 3">X9-2-2</strain>
    </source>
</reference>
<dbReference type="Proteomes" id="UP000221168">
    <property type="component" value="Unassembled WGS sequence"/>
</dbReference>
<gene>
    <name evidence="2" type="ORF">CSC94_20525</name>
</gene>
<protein>
    <submittedName>
        <fullName evidence="2">Isomerase</fullName>
    </submittedName>
</protein>
<dbReference type="OrthoDB" id="5197601at2"/>
<dbReference type="Gene3D" id="3.90.850.10">
    <property type="entry name" value="Fumarylacetoacetase-like, C-terminal domain"/>
    <property type="match status" value="1"/>
</dbReference>
<evidence type="ECO:0000259" key="1">
    <source>
        <dbReference type="Pfam" id="PF01557"/>
    </source>
</evidence>
<dbReference type="AlphaFoldDB" id="A0A2G1QIS2"/>
<evidence type="ECO:0000313" key="3">
    <source>
        <dbReference type="Proteomes" id="UP000221168"/>
    </source>
</evidence>
<accession>A0A2G1QIS2</accession>
<sequence>MKLATYEKDLRQRIGAVVDDGTTIVDLKAAAGAEARGVLDSMLTLIEAGADGMAIARMALDRAGPEHRLAMGEVKLLAPLPVPPQMRDASVYPLHVRQAPAGMQKLAARLQGQPEPATSLPDDVPAVYRDLPIYYITNRFSVIGPEATVTWPRYSRFMDFELEFAAIIGKQGKNIGKDAAFDHIFGYTIFNDFSARDAQLKEMQGMLGPAKGKSFDSGNALGPWIVTRDEIPDPQALKVEVRVNGTPWMTSDTSGMLHGFDAIIAHVSADETLHPGEVIGSGTVGNCCGLEQNRYLQSGDVVELEVEGIGTLRNMVVSQG</sequence>
<dbReference type="SUPFAM" id="SSF56529">
    <property type="entry name" value="FAH"/>
    <property type="match status" value="1"/>
</dbReference>
<dbReference type="PANTHER" id="PTHR43211">
    <property type="entry name" value="FUMARYLACETOACETATE HYDROLASE"/>
    <property type="match status" value="1"/>
</dbReference>
<keyword evidence="2" id="KW-0413">Isomerase</keyword>
<dbReference type="Pfam" id="PF01557">
    <property type="entry name" value="FAA_hydrolase"/>
    <property type="match status" value="1"/>
</dbReference>